<dbReference type="AlphaFoldDB" id="A0A6B0U611"/>
<feature type="compositionally biased region" description="Low complexity" evidence="1">
    <location>
        <begin position="47"/>
        <end position="60"/>
    </location>
</feature>
<feature type="chain" id="PRO_5025474859" description="Secreted protein" evidence="2">
    <location>
        <begin position="19"/>
        <end position="87"/>
    </location>
</feature>
<keyword evidence="2" id="KW-0732">Signal</keyword>
<reference evidence="3" key="1">
    <citation type="submission" date="2019-12" db="EMBL/GenBank/DDBJ databases">
        <title>An insight into the sialome of adult female Ixodes ricinus ticks feeding for 6 days.</title>
        <authorList>
            <person name="Perner J."/>
            <person name="Ribeiro J.M.C."/>
        </authorList>
    </citation>
    <scope>NUCLEOTIDE SEQUENCE</scope>
    <source>
        <strain evidence="3">Semi-engorged</strain>
        <tissue evidence="3">Salivary glands</tissue>
    </source>
</reference>
<accession>A0A6B0U611</accession>
<evidence type="ECO:0000256" key="1">
    <source>
        <dbReference type="SAM" id="MobiDB-lite"/>
    </source>
</evidence>
<protein>
    <recommendedName>
        <fullName evidence="4">Secreted protein</fullName>
    </recommendedName>
</protein>
<name>A0A6B0U611_IXORI</name>
<sequence length="87" mass="9104">MSGSVTWTWTWCTTLTCGHGPCAKGSATSCCPGRPGGCGQRTSASCRPAAGPSSPSGSCGLPWQTRSRSPDRRTVPCPGRTWRLLHP</sequence>
<organism evidence="3">
    <name type="scientific">Ixodes ricinus</name>
    <name type="common">Common tick</name>
    <name type="synonym">Acarus ricinus</name>
    <dbReference type="NCBI Taxonomy" id="34613"/>
    <lineage>
        <taxon>Eukaryota</taxon>
        <taxon>Metazoa</taxon>
        <taxon>Ecdysozoa</taxon>
        <taxon>Arthropoda</taxon>
        <taxon>Chelicerata</taxon>
        <taxon>Arachnida</taxon>
        <taxon>Acari</taxon>
        <taxon>Parasitiformes</taxon>
        <taxon>Ixodida</taxon>
        <taxon>Ixodoidea</taxon>
        <taxon>Ixodidae</taxon>
        <taxon>Ixodinae</taxon>
        <taxon>Ixodes</taxon>
    </lineage>
</organism>
<evidence type="ECO:0008006" key="4">
    <source>
        <dbReference type="Google" id="ProtNLM"/>
    </source>
</evidence>
<feature type="region of interest" description="Disordered" evidence="1">
    <location>
        <begin position="47"/>
        <end position="87"/>
    </location>
</feature>
<dbReference type="EMBL" id="GIFC01003718">
    <property type="protein sequence ID" value="MXU85801.1"/>
    <property type="molecule type" value="Transcribed_RNA"/>
</dbReference>
<evidence type="ECO:0000313" key="3">
    <source>
        <dbReference type="EMBL" id="MXU85801.1"/>
    </source>
</evidence>
<proteinExistence type="predicted"/>
<evidence type="ECO:0000256" key="2">
    <source>
        <dbReference type="SAM" id="SignalP"/>
    </source>
</evidence>
<feature type="signal peptide" evidence="2">
    <location>
        <begin position="1"/>
        <end position="18"/>
    </location>
</feature>